<dbReference type="InterPro" id="IPR050879">
    <property type="entry name" value="Acyltransferase_3"/>
</dbReference>
<reference evidence="4 5" key="1">
    <citation type="submission" date="2020-08" db="EMBL/GenBank/DDBJ databases">
        <title>A Genomic Blueprint of the Chicken Gut Microbiome.</title>
        <authorList>
            <person name="Gilroy R."/>
            <person name="Ravi A."/>
            <person name="Getino M."/>
            <person name="Pursley I."/>
            <person name="Horton D.L."/>
            <person name="Alikhan N.-F."/>
            <person name="Baker D."/>
            <person name="Gharbi K."/>
            <person name="Hall N."/>
            <person name="Watson M."/>
            <person name="Adriaenssens E.M."/>
            <person name="Foster-Nyarko E."/>
            <person name="Jarju S."/>
            <person name="Secka A."/>
            <person name="Antonio M."/>
            <person name="Oren A."/>
            <person name="Chaudhuri R."/>
            <person name="La Ragione R.M."/>
            <person name="Hildebrand F."/>
            <person name="Pallen M.J."/>
        </authorList>
    </citation>
    <scope>NUCLEOTIDE SEQUENCE [LARGE SCALE GENOMIC DNA]</scope>
    <source>
        <strain evidence="4 5">Sa2CUA9</strain>
    </source>
</reference>
<feature type="compositionally biased region" description="Basic and acidic residues" evidence="1">
    <location>
        <begin position="50"/>
        <end position="63"/>
    </location>
</feature>
<proteinExistence type="predicted"/>
<dbReference type="EMBL" id="JACSQF010000002">
    <property type="protein sequence ID" value="MBD7979733.1"/>
    <property type="molecule type" value="Genomic_DNA"/>
</dbReference>
<evidence type="ECO:0000313" key="4">
    <source>
        <dbReference type="EMBL" id="MBD7979733.1"/>
    </source>
</evidence>
<dbReference type="Pfam" id="PF01757">
    <property type="entry name" value="Acyl_transf_3"/>
    <property type="match status" value="1"/>
</dbReference>
<keyword evidence="2" id="KW-1133">Transmembrane helix</keyword>
<feature type="compositionally biased region" description="Low complexity" evidence="1">
    <location>
        <begin position="500"/>
        <end position="527"/>
    </location>
</feature>
<feature type="transmembrane region" description="Helical" evidence="2">
    <location>
        <begin position="377"/>
        <end position="398"/>
    </location>
</feature>
<keyword evidence="2" id="KW-0812">Transmembrane</keyword>
<dbReference type="Proteomes" id="UP000655570">
    <property type="component" value="Unassembled WGS sequence"/>
</dbReference>
<feature type="transmembrane region" description="Helical" evidence="2">
    <location>
        <begin position="263"/>
        <end position="283"/>
    </location>
</feature>
<evidence type="ECO:0000259" key="3">
    <source>
        <dbReference type="Pfam" id="PF01757"/>
    </source>
</evidence>
<feature type="region of interest" description="Disordered" evidence="1">
    <location>
        <begin position="1"/>
        <end position="68"/>
    </location>
</feature>
<feature type="transmembrane region" description="Helical" evidence="2">
    <location>
        <begin position="404"/>
        <end position="424"/>
    </location>
</feature>
<feature type="transmembrane region" description="Helical" evidence="2">
    <location>
        <begin position="237"/>
        <end position="257"/>
    </location>
</feature>
<dbReference type="PANTHER" id="PTHR23028:SF53">
    <property type="entry name" value="ACYL_TRANSF_3 DOMAIN-CONTAINING PROTEIN"/>
    <property type="match status" value="1"/>
</dbReference>
<keyword evidence="5" id="KW-1185">Reference proteome</keyword>
<feature type="compositionally biased region" description="Basic and acidic residues" evidence="1">
    <location>
        <begin position="15"/>
        <end position="30"/>
    </location>
</feature>
<keyword evidence="2" id="KW-0472">Membrane</keyword>
<name>A0ABR8TVD8_9CELL</name>
<sequence length="701" mass="72660">MVGQSASVQTGEARTSTERVDVWQRLRPADVLDPGALADPTAEPVAPPSGREDIHGRGPERPSRPARPTVRYRRIAGLDGLRALAVVSVMLFHFAPQLLPGGYVGVDVFFVLSGFLITTLLVREFRERRTVSLTRFWVRRARRLLSALALVVLTCTAVAGLVGGDVLVGIGAQVAGAATFTSNWVYVAQGSTYSGGLAPQLFANLWSLAVEEQFYLLWPLAVLGVLALRITRRRALVLAGSLAVVSAVAMALLYAPGTDPTRVYFGTDTHLFGLMIGAFLAFWHLRTGRPTLVRESPRTATTRGAAFVLGAGTVGALVLLLAMFRMPWDGAATYRGGLFVVSLATAGVVNLVLHAPRLGRLLDKGPAGWIGARSYGLYLWHWPVLILVAAVAGGGGLYATPGPWVALTATVVTVVVAALSYRFVERPVMGRGLGGYVRTVVAWARRGATGRNPLPVHGWVTLAATVLVVGLAVTGFVRAPAVSSVESQILAGQEVAAGTQQPGAATAGEAPAPEAAPDAAAPDAQAPAPAPQDPAPPAPPPGDQVTIIGDSVTLASAPALTAALPGVFIDGAVSRQMKDAAGLVEAVRAAGSLRPYVVVSLGTNSTIDAAMMDQVLATIGPDHTVVLVTGYADRSWVPAANAEMVGASQRFGNVVVADWSSAIAAQPTLLGPDGVHPAGEGTTLYASVVAAGLAQAVALRG</sequence>
<feature type="compositionally biased region" description="Polar residues" evidence="1">
    <location>
        <begin position="1"/>
        <end position="14"/>
    </location>
</feature>
<feature type="transmembrane region" description="Helical" evidence="2">
    <location>
        <begin position="75"/>
        <end position="95"/>
    </location>
</feature>
<feature type="compositionally biased region" description="Pro residues" evidence="1">
    <location>
        <begin position="528"/>
        <end position="542"/>
    </location>
</feature>
<accession>A0ABR8TVD8</accession>
<feature type="transmembrane region" description="Helical" evidence="2">
    <location>
        <begin position="214"/>
        <end position="230"/>
    </location>
</feature>
<comment type="caution">
    <text evidence="4">The sequence shown here is derived from an EMBL/GenBank/DDBJ whole genome shotgun (WGS) entry which is preliminary data.</text>
</comment>
<feature type="transmembrane region" description="Helical" evidence="2">
    <location>
        <begin position="456"/>
        <end position="477"/>
    </location>
</feature>
<evidence type="ECO:0000313" key="5">
    <source>
        <dbReference type="Proteomes" id="UP000655570"/>
    </source>
</evidence>
<protein>
    <submittedName>
        <fullName evidence="4">Acetyltransferase</fullName>
    </submittedName>
</protein>
<feature type="transmembrane region" description="Helical" evidence="2">
    <location>
        <begin position="304"/>
        <end position="324"/>
    </location>
</feature>
<feature type="domain" description="Acyltransferase 3" evidence="3">
    <location>
        <begin position="76"/>
        <end position="421"/>
    </location>
</feature>
<dbReference type="CDD" id="cd01840">
    <property type="entry name" value="SGNH_hydrolase_yrhL_like"/>
    <property type="match status" value="1"/>
</dbReference>
<feature type="transmembrane region" description="Helical" evidence="2">
    <location>
        <begin position="101"/>
        <end position="122"/>
    </location>
</feature>
<feature type="region of interest" description="Disordered" evidence="1">
    <location>
        <begin position="500"/>
        <end position="547"/>
    </location>
</feature>
<dbReference type="PANTHER" id="PTHR23028">
    <property type="entry name" value="ACETYLTRANSFERASE"/>
    <property type="match status" value="1"/>
</dbReference>
<organism evidence="4 5">
    <name type="scientific">Oerskovia merdavium</name>
    <dbReference type="NCBI Taxonomy" id="2762227"/>
    <lineage>
        <taxon>Bacteria</taxon>
        <taxon>Bacillati</taxon>
        <taxon>Actinomycetota</taxon>
        <taxon>Actinomycetes</taxon>
        <taxon>Micrococcales</taxon>
        <taxon>Cellulomonadaceae</taxon>
        <taxon>Oerskovia</taxon>
    </lineage>
</organism>
<feature type="transmembrane region" description="Helical" evidence="2">
    <location>
        <begin position="336"/>
        <end position="356"/>
    </location>
</feature>
<dbReference type="SUPFAM" id="SSF52266">
    <property type="entry name" value="SGNH hydrolase"/>
    <property type="match status" value="1"/>
</dbReference>
<feature type="transmembrane region" description="Helical" evidence="2">
    <location>
        <begin position="143"/>
        <end position="162"/>
    </location>
</feature>
<gene>
    <name evidence="4" type="ORF">H9641_03225</name>
</gene>
<evidence type="ECO:0000256" key="2">
    <source>
        <dbReference type="SAM" id="Phobius"/>
    </source>
</evidence>
<dbReference type="InterPro" id="IPR002656">
    <property type="entry name" value="Acyl_transf_3_dom"/>
</dbReference>
<evidence type="ECO:0000256" key="1">
    <source>
        <dbReference type="SAM" id="MobiDB-lite"/>
    </source>
</evidence>
<dbReference type="RefSeq" id="WP_191800960.1">
    <property type="nucleotide sequence ID" value="NZ_JACSQF010000002.1"/>
</dbReference>